<sequence>MKIYISSDMEGSTGVVSAAQVDCTKPQYLFGRAMQAADVEAAVRAALEAGAEGVVINDSHCTMTNLDIAKFGGEVQLITGTPKLLGMVEGARGCDAAIFLGYHAMAGTEKAVLDHTFDQYTIYSLSVNGRKMGETGVNALLCGALGVPVIMVSGDDALCMEAGSLLGPELVTCSVKEGLGRGAALCLTPESTAELIYSGVKKALARLKKGECRPFALEAPYLLEVTLMNTLQTDAASLVPGAMRTAARTLRFETEEALELRRFLYSVMECASATLSGF</sequence>
<dbReference type="Pfam" id="PF04951">
    <property type="entry name" value="Peptidase_M55"/>
    <property type="match status" value="1"/>
</dbReference>
<feature type="binding site" evidence="2">
    <location>
        <position position="134"/>
    </location>
    <ligand>
        <name>Zn(2+)</name>
        <dbReference type="ChEBI" id="CHEBI:29105"/>
        <label>2</label>
    </ligand>
</feature>
<feature type="binding site" evidence="2">
    <location>
        <position position="8"/>
    </location>
    <ligand>
        <name>Zn(2+)</name>
        <dbReference type="ChEBI" id="CHEBI:29105"/>
        <label>2</label>
    </ligand>
</feature>
<gene>
    <name evidence="3" type="ORF">BED41_11635</name>
</gene>
<feature type="binding site" evidence="2">
    <location>
        <position position="60"/>
    </location>
    <ligand>
        <name>Zn(2+)</name>
        <dbReference type="ChEBI" id="CHEBI:29105"/>
        <label>2</label>
    </ligand>
</feature>
<dbReference type="STRING" id="1197717.BED41_11635"/>
<dbReference type="Gene3D" id="3.30.1360.130">
    <property type="entry name" value="Dipeptide transport protein"/>
    <property type="match status" value="1"/>
</dbReference>
<feature type="binding site" evidence="2">
    <location>
        <position position="103"/>
    </location>
    <ligand>
        <name>Zn(2+)</name>
        <dbReference type="ChEBI" id="CHEBI:29105"/>
        <label>2</label>
    </ligand>
</feature>
<evidence type="ECO:0000256" key="2">
    <source>
        <dbReference type="PIRSR" id="PIRSR015853-2"/>
    </source>
</evidence>
<organism evidence="3 4">
    <name type="scientific">Cloacibacillus porcorum</name>
    <dbReference type="NCBI Taxonomy" id="1197717"/>
    <lineage>
        <taxon>Bacteria</taxon>
        <taxon>Thermotogati</taxon>
        <taxon>Synergistota</taxon>
        <taxon>Synergistia</taxon>
        <taxon>Synergistales</taxon>
        <taxon>Synergistaceae</taxon>
        <taxon>Cloacibacillus</taxon>
    </lineage>
</organism>
<evidence type="ECO:0000256" key="1">
    <source>
        <dbReference type="PIRSR" id="PIRSR015853-1"/>
    </source>
</evidence>
<dbReference type="SUPFAM" id="SSF63992">
    <property type="entry name" value="Dipeptide transport protein"/>
    <property type="match status" value="1"/>
</dbReference>
<dbReference type="GeneID" id="83058497"/>
<dbReference type="Gene3D" id="3.40.50.10780">
    <property type="entry name" value="Dipeptide transport protein"/>
    <property type="match status" value="1"/>
</dbReference>
<feature type="active site" description="Nucleophile" evidence="1">
    <location>
        <position position="115"/>
    </location>
</feature>
<dbReference type="OrthoDB" id="9785420at2"/>
<dbReference type="GO" id="GO:0046872">
    <property type="term" value="F:metal ion binding"/>
    <property type="evidence" value="ECO:0007669"/>
    <property type="project" value="UniProtKB-KW"/>
</dbReference>
<feature type="binding site" evidence="2">
    <location>
        <position position="10"/>
    </location>
    <ligand>
        <name>Zn(2+)</name>
        <dbReference type="ChEBI" id="CHEBI:29105"/>
        <label>1</label>
    </ligand>
</feature>
<dbReference type="KEGG" id="cpor:BED41_11635"/>
<evidence type="ECO:0000313" key="3">
    <source>
        <dbReference type="EMBL" id="ANZ45669.1"/>
    </source>
</evidence>
<accession>A0A1B2I6R9</accession>
<dbReference type="CDD" id="cd08663">
    <property type="entry name" value="DAP_dppA_1"/>
    <property type="match status" value="1"/>
</dbReference>
<dbReference type="InterPro" id="IPR027476">
    <property type="entry name" value="DppA_N"/>
</dbReference>
<evidence type="ECO:0000313" key="4">
    <source>
        <dbReference type="Proteomes" id="UP000093044"/>
    </source>
</evidence>
<dbReference type="EMBL" id="CP016757">
    <property type="protein sequence ID" value="ANZ45669.1"/>
    <property type="molecule type" value="Genomic_DNA"/>
</dbReference>
<protein>
    <recommendedName>
        <fullName evidence="5">Aminopeptidase</fullName>
    </recommendedName>
</protein>
<dbReference type="InterPro" id="IPR036177">
    <property type="entry name" value="Peptidase_M55_sf"/>
</dbReference>
<evidence type="ECO:0008006" key="5">
    <source>
        <dbReference type="Google" id="ProtNLM"/>
    </source>
</evidence>
<dbReference type="RefSeq" id="WP_066746412.1">
    <property type="nucleotide sequence ID" value="NZ_CP016757.1"/>
</dbReference>
<dbReference type="Proteomes" id="UP000093044">
    <property type="component" value="Chromosome"/>
</dbReference>
<name>A0A1B2I6R9_9BACT</name>
<keyword evidence="4" id="KW-1185">Reference proteome</keyword>
<dbReference type="InterPro" id="IPR007035">
    <property type="entry name" value="Peptidase_M55"/>
</dbReference>
<dbReference type="AlphaFoldDB" id="A0A1B2I6R9"/>
<keyword evidence="2" id="KW-0479">Metal-binding</keyword>
<reference evidence="3" key="1">
    <citation type="submission" date="2016-08" db="EMBL/GenBank/DDBJ databases">
        <title>Complete genome of Cloacibacillus porcorum.</title>
        <authorList>
            <person name="Looft T."/>
            <person name="Bayles D.O."/>
            <person name="Alt D.P."/>
        </authorList>
    </citation>
    <scope>NUCLEOTIDE SEQUENCE [LARGE SCALE GENOMIC DNA]</scope>
    <source>
        <strain evidence="3">CL-84</strain>
    </source>
</reference>
<proteinExistence type="predicted"/>
<keyword evidence="2" id="KW-0862">Zinc</keyword>
<dbReference type="PIRSF" id="PIRSF015853">
    <property type="entry name" value="Pep_DppA"/>
    <property type="match status" value="1"/>
</dbReference>
<feature type="binding site" evidence="2">
    <location>
        <position position="8"/>
    </location>
    <ligand>
        <name>Zn(2+)</name>
        <dbReference type="ChEBI" id="CHEBI:29105"/>
        <label>1</label>
    </ligand>
</feature>